<name>A0A836I0R2_9TRYP</name>
<evidence type="ECO:0000313" key="2">
    <source>
        <dbReference type="EMBL" id="KAG5502769.1"/>
    </source>
</evidence>
<dbReference type="OrthoDB" id="262040at2759"/>
<accession>A0A836I0R2</accession>
<keyword evidence="3" id="KW-1185">Reference proteome</keyword>
<dbReference type="KEGG" id="phet:94290597"/>
<sequence>MSNFLKNLVYKTLVLEGSNMPLVQRMAAKAARMKRGFTGEKLGLWLGAAAREVCNDVSSSYRTARTYLSPDAAEQRQNSSTAEAKHPKSVGGGRTQPKP</sequence>
<comment type="caution">
    <text evidence="2">The sequence shown here is derived from an EMBL/GenBank/DDBJ whole genome shotgun (WGS) entry which is preliminary data.</text>
</comment>
<gene>
    <name evidence="2" type="ORF">JKF63_04536</name>
</gene>
<proteinExistence type="predicted"/>
<dbReference type="GeneID" id="94290597"/>
<dbReference type="EMBL" id="JAFJZO010000025">
    <property type="protein sequence ID" value="KAG5502769.1"/>
    <property type="molecule type" value="Genomic_DNA"/>
</dbReference>
<organism evidence="2 3">
    <name type="scientific">Porcisia hertigi</name>
    <dbReference type="NCBI Taxonomy" id="2761500"/>
    <lineage>
        <taxon>Eukaryota</taxon>
        <taxon>Discoba</taxon>
        <taxon>Euglenozoa</taxon>
        <taxon>Kinetoplastea</taxon>
        <taxon>Metakinetoplastina</taxon>
        <taxon>Trypanosomatida</taxon>
        <taxon>Trypanosomatidae</taxon>
        <taxon>Leishmaniinae</taxon>
        <taxon>Porcisia</taxon>
    </lineage>
</organism>
<dbReference type="AlphaFoldDB" id="A0A836I0R2"/>
<feature type="compositionally biased region" description="Gly residues" evidence="1">
    <location>
        <begin position="90"/>
        <end position="99"/>
    </location>
</feature>
<dbReference type="Proteomes" id="UP000674318">
    <property type="component" value="Unassembled WGS sequence"/>
</dbReference>
<evidence type="ECO:0000256" key="1">
    <source>
        <dbReference type="SAM" id="MobiDB-lite"/>
    </source>
</evidence>
<protein>
    <submittedName>
        <fullName evidence="2">Uncharacterized protein</fullName>
    </submittedName>
</protein>
<evidence type="ECO:0000313" key="3">
    <source>
        <dbReference type="Proteomes" id="UP000674318"/>
    </source>
</evidence>
<feature type="region of interest" description="Disordered" evidence="1">
    <location>
        <begin position="67"/>
        <end position="99"/>
    </location>
</feature>
<reference evidence="2 3" key="1">
    <citation type="submission" date="2021-02" db="EMBL/GenBank/DDBJ databases">
        <title>Porcisia hertigi Genome sequencing and assembly.</title>
        <authorList>
            <person name="Almutairi H."/>
            <person name="Gatherer D."/>
        </authorList>
    </citation>
    <scope>NUCLEOTIDE SEQUENCE [LARGE SCALE GENOMIC DNA]</scope>
    <source>
        <strain evidence="2 3">C119</strain>
    </source>
</reference>
<dbReference type="RefSeq" id="XP_067756541.1">
    <property type="nucleotide sequence ID" value="XM_067900520.1"/>
</dbReference>